<dbReference type="Proteomes" id="UP000308196">
    <property type="component" value="Chromosome"/>
</dbReference>
<sequence length="46" mass="5694">MWKSINVRIIKLIIRKNNELDLLLKAIRRYRPINFLGYRTQYKLDC</sequence>
<evidence type="ECO:0000313" key="1">
    <source>
        <dbReference type="EMBL" id="VTR46833.1"/>
    </source>
</evidence>
<dbReference type="AlphaFoldDB" id="A0A4U9VKT6"/>
<dbReference type="EMBL" id="LR590484">
    <property type="protein sequence ID" value="VTR46833.1"/>
    <property type="molecule type" value="Genomic_DNA"/>
</dbReference>
<dbReference type="KEGG" id="stha:NCTC11429_03429"/>
<proteinExistence type="predicted"/>
<name>A0A4U9VKT6_9SPHI</name>
<accession>A0A4U9VKT6</accession>
<evidence type="ECO:0000313" key="2">
    <source>
        <dbReference type="Proteomes" id="UP000308196"/>
    </source>
</evidence>
<organism evidence="1 2">
    <name type="scientific">Sphingobacterium thalpophilum</name>
    <dbReference type="NCBI Taxonomy" id="259"/>
    <lineage>
        <taxon>Bacteria</taxon>
        <taxon>Pseudomonadati</taxon>
        <taxon>Bacteroidota</taxon>
        <taxon>Sphingobacteriia</taxon>
        <taxon>Sphingobacteriales</taxon>
        <taxon>Sphingobacteriaceae</taxon>
        <taxon>Sphingobacterium</taxon>
    </lineage>
</organism>
<gene>
    <name evidence="1" type="ORF">NCTC11429_03429</name>
</gene>
<protein>
    <submittedName>
        <fullName evidence="1">Uncharacterized protein</fullName>
    </submittedName>
</protein>
<reference evidence="1 2" key="1">
    <citation type="submission" date="2019-05" db="EMBL/GenBank/DDBJ databases">
        <authorList>
            <consortium name="Pathogen Informatics"/>
        </authorList>
    </citation>
    <scope>NUCLEOTIDE SEQUENCE [LARGE SCALE GENOMIC DNA]</scope>
    <source>
        <strain evidence="1 2">NCTC11429</strain>
    </source>
</reference>